<evidence type="ECO:0000256" key="4">
    <source>
        <dbReference type="ARBA" id="ARBA00022840"/>
    </source>
</evidence>
<dbReference type="GO" id="GO:0003676">
    <property type="term" value="F:nucleic acid binding"/>
    <property type="evidence" value="ECO:0007669"/>
    <property type="project" value="InterPro"/>
</dbReference>
<evidence type="ECO:0000256" key="6">
    <source>
        <dbReference type="PROSITE-ProRule" id="PRU00552"/>
    </source>
</evidence>
<dbReference type="PROSITE" id="PS51194">
    <property type="entry name" value="HELICASE_CTER"/>
    <property type="match status" value="1"/>
</dbReference>
<accession>A0A1M6KW02</accession>
<dbReference type="SMART" id="SM00490">
    <property type="entry name" value="HELICc"/>
    <property type="match status" value="1"/>
</dbReference>
<dbReference type="PROSITE" id="PS51192">
    <property type="entry name" value="HELICASE_ATP_BIND_1"/>
    <property type="match status" value="1"/>
</dbReference>
<gene>
    <name evidence="12" type="ORF">SAMN05444280_12476</name>
</gene>
<keyword evidence="2 7" id="KW-0378">Hydrolase</keyword>
<dbReference type="InterPro" id="IPR044742">
    <property type="entry name" value="DEAD/DEAH_RhlB"/>
</dbReference>
<evidence type="ECO:0000313" key="13">
    <source>
        <dbReference type="Proteomes" id="UP000184050"/>
    </source>
</evidence>
<evidence type="ECO:0000259" key="11">
    <source>
        <dbReference type="PROSITE" id="PS51195"/>
    </source>
</evidence>
<evidence type="ECO:0000256" key="3">
    <source>
        <dbReference type="ARBA" id="ARBA00022806"/>
    </source>
</evidence>
<evidence type="ECO:0000256" key="7">
    <source>
        <dbReference type="RuleBase" id="RU000492"/>
    </source>
</evidence>
<protein>
    <submittedName>
        <fullName evidence="12">Superfamily II DNA and RNA helicase</fullName>
    </submittedName>
</protein>
<dbReference type="AlphaFoldDB" id="A0A1M6KW02"/>
<evidence type="ECO:0000259" key="10">
    <source>
        <dbReference type="PROSITE" id="PS51194"/>
    </source>
</evidence>
<feature type="domain" description="Helicase C-terminal" evidence="10">
    <location>
        <begin position="232"/>
        <end position="377"/>
    </location>
</feature>
<feature type="short sequence motif" description="Q motif" evidence="6">
    <location>
        <begin position="1"/>
        <end position="29"/>
    </location>
</feature>
<dbReference type="SUPFAM" id="SSF52540">
    <property type="entry name" value="P-loop containing nucleoside triphosphate hydrolases"/>
    <property type="match status" value="1"/>
</dbReference>
<evidence type="ECO:0000256" key="5">
    <source>
        <dbReference type="ARBA" id="ARBA00038437"/>
    </source>
</evidence>
<dbReference type="PANTHER" id="PTHR47959">
    <property type="entry name" value="ATP-DEPENDENT RNA HELICASE RHLE-RELATED"/>
    <property type="match status" value="1"/>
</dbReference>
<feature type="region of interest" description="Disordered" evidence="8">
    <location>
        <begin position="373"/>
        <end position="415"/>
    </location>
</feature>
<dbReference type="InterPro" id="IPR050079">
    <property type="entry name" value="DEAD_box_RNA_helicase"/>
</dbReference>
<feature type="domain" description="Helicase ATP-binding" evidence="9">
    <location>
        <begin position="32"/>
        <end position="206"/>
    </location>
</feature>
<dbReference type="InterPro" id="IPR000629">
    <property type="entry name" value="RNA-helicase_DEAD-box_CS"/>
</dbReference>
<comment type="similarity">
    <text evidence="5 7">Belongs to the DEAD box helicase family.</text>
</comment>
<dbReference type="CDD" id="cd00268">
    <property type="entry name" value="DEADc"/>
    <property type="match status" value="1"/>
</dbReference>
<dbReference type="GO" id="GO:0003724">
    <property type="term" value="F:RNA helicase activity"/>
    <property type="evidence" value="ECO:0007669"/>
    <property type="project" value="InterPro"/>
</dbReference>
<feature type="compositionally biased region" description="Basic residues" evidence="8">
    <location>
        <begin position="390"/>
        <end position="399"/>
    </location>
</feature>
<keyword evidence="3 7" id="KW-0347">Helicase</keyword>
<dbReference type="GO" id="GO:0005524">
    <property type="term" value="F:ATP binding"/>
    <property type="evidence" value="ECO:0007669"/>
    <property type="project" value="UniProtKB-KW"/>
</dbReference>
<dbReference type="Pfam" id="PF00271">
    <property type="entry name" value="Helicase_C"/>
    <property type="match status" value="1"/>
</dbReference>
<evidence type="ECO:0000259" key="9">
    <source>
        <dbReference type="PROSITE" id="PS51192"/>
    </source>
</evidence>
<dbReference type="Gene3D" id="3.40.50.300">
    <property type="entry name" value="P-loop containing nucleotide triphosphate hydrolases"/>
    <property type="match status" value="2"/>
</dbReference>
<dbReference type="STRING" id="1168035.SAMN05444280_12476"/>
<sequence length="415" mass="46140">MKFSELGVHNDILDAISYMGFEKTTPIQEQAIPKILNQKDLIACAQTGTGKTAAFIIPVLDLILDQPSGETSTLILVPTRELAVQIDQQVQGIAYGLGIHSIAIYGGSDGDDWGQQKKALTQGADMVIATPGKLIAHLNMGYVKFDTIKYLILDEADRMLDIGFYEDIIKIISYLPKERQTLMFSATMAPKIRTLASKILVDPDEINISMSKPAEGVLQAVYLCYDNQKIDLINHLISENPEYNSILIFCSTKRKVTELAASLKKNKFSAEPISSDLEQSDREKVLQAFKARRTRILVATDVLSRGIDIKEINLIINFDVPHDAEDYVHRVGRTARADATGVALTLVNDKEMGQFSQIEKLIEREVIKLPLPEGMGKGPEWKSYSPARNKGGKRFKNKGKGNNPSKKFSKRNSKK</sequence>
<evidence type="ECO:0000313" key="12">
    <source>
        <dbReference type="EMBL" id="SHJ63155.1"/>
    </source>
</evidence>
<dbReference type="Pfam" id="PF00270">
    <property type="entry name" value="DEAD"/>
    <property type="match status" value="1"/>
</dbReference>
<dbReference type="EMBL" id="FQZE01000024">
    <property type="protein sequence ID" value="SHJ63155.1"/>
    <property type="molecule type" value="Genomic_DNA"/>
</dbReference>
<dbReference type="GO" id="GO:0016787">
    <property type="term" value="F:hydrolase activity"/>
    <property type="evidence" value="ECO:0007669"/>
    <property type="project" value="UniProtKB-KW"/>
</dbReference>
<dbReference type="InterPro" id="IPR011545">
    <property type="entry name" value="DEAD/DEAH_box_helicase_dom"/>
</dbReference>
<dbReference type="PROSITE" id="PS00039">
    <property type="entry name" value="DEAD_ATP_HELICASE"/>
    <property type="match status" value="1"/>
</dbReference>
<dbReference type="SMART" id="SM00487">
    <property type="entry name" value="DEXDc"/>
    <property type="match status" value="1"/>
</dbReference>
<evidence type="ECO:0000256" key="1">
    <source>
        <dbReference type="ARBA" id="ARBA00022741"/>
    </source>
</evidence>
<organism evidence="12 13">
    <name type="scientific">Tangfeifania diversioriginum</name>
    <dbReference type="NCBI Taxonomy" id="1168035"/>
    <lineage>
        <taxon>Bacteria</taxon>
        <taxon>Pseudomonadati</taxon>
        <taxon>Bacteroidota</taxon>
        <taxon>Bacteroidia</taxon>
        <taxon>Marinilabiliales</taxon>
        <taxon>Prolixibacteraceae</taxon>
        <taxon>Tangfeifania</taxon>
    </lineage>
</organism>
<dbReference type="CDD" id="cd18787">
    <property type="entry name" value="SF2_C_DEAD"/>
    <property type="match status" value="1"/>
</dbReference>
<evidence type="ECO:0000256" key="8">
    <source>
        <dbReference type="SAM" id="MobiDB-lite"/>
    </source>
</evidence>
<dbReference type="InterPro" id="IPR001650">
    <property type="entry name" value="Helicase_C-like"/>
</dbReference>
<name>A0A1M6KW02_9BACT</name>
<dbReference type="PANTHER" id="PTHR47959:SF13">
    <property type="entry name" value="ATP-DEPENDENT RNA HELICASE RHLE"/>
    <property type="match status" value="1"/>
</dbReference>
<reference evidence="12 13" key="1">
    <citation type="submission" date="2016-11" db="EMBL/GenBank/DDBJ databases">
        <authorList>
            <person name="Jaros S."/>
            <person name="Januszkiewicz K."/>
            <person name="Wedrychowicz H."/>
        </authorList>
    </citation>
    <scope>NUCLEOTIDE SEQUENCE [LARGE SCALE GENOMIC DNA]</scope>
    <source>
        <strain evidence="12 13">DSM 27063</strain>
    </source>
</reference>
<dbReference type="RefSeq" id="WP_073171153.1">
    <property type="nucleotide sequence ID" value="NZ_FQZE01000024.1"/>
</dbReference>
<dbReference type="InterPro" id="IPR027417">
    <property type="entry name" value="P-loop_NTPase"/>
</dbReference>
<keyword evidence="13" id="KW-1185">Reference proteome</keyword>
<proteinExistence type="inferred from homology"/>
<evidence type="ECO:0000256" key="2">
    <source>
        <dbReference type="ARBA" id="ARBA00022801"/>
    </source>
</evidence>
<dbReference type="InterPro" id="IPR014001">
    <property type="entry name" value="Helicase_ATP-bd"/>
</dbReference>
<dbReference type="InterPro" id="IPR014014">
    <property type="entry name" value="RNA_helicase_DEAD_Q_motif"/>
</dbReference>
<dbReference type="PROSITE" id="PS51195">
    <property type="entry name" value="Q_MOTIF"/>
    <property type="match status" value="1"/>
</dbReference>
<keyword evidence="1 7" id="KW-0547">Nucleotide-binding</keyword>
<feature type="domain" description="DEAD-box RNA helicase Q" evidence="11">
    <location>
        <begin position="1"/>
        <end position="29"/>
    </location>
</feature>
<dbReference type="Proteomes" id="UP000184050">
    <property type="component" value="Unassembled WGS sequence"/>
</dbReference>
<dbReference type="OrthoDB" id="9785240at2"/>
<keyword evidence="4 7" id="KW-0067">ATP-binding</keyword>
<dbReference type="GO" id="GO:0005829">
    <property type="term" value="C:cytosol"/>
    <property type="evidence" value="ECO:0007669"/>
    <property type="project" value="TreeGrafter"/>
</dbReference>